<dbReference type="SUPFAM" id="SSF49599">
    <property type="entry name" value="TRAF domain-like"/>
    <property type="match status" value="1"/>
</dbReference>
<dbReference type="InParanoid" id="A0A2K2CZU0"/>
<protein>
    <recommendedName>
        <fullName evidence="1">MATH domain-containing protein</fullName>
    </recommendedName>
</protein>
<dbReference type="EnsemblPlants" id="PNT67549">
    <property type="protein sequence ID" value="PNT67549"/>
    <property type="gene ID" value="BRADI_3g28871v3"/>
</dbReference>
<feature type="domain" description="MATH" evidence="1">
    <location>
        <begin position="2"/>
        <end position="132"/>
    </location>
</feature>
<reference evidence="2 3" key="1">
    <citation type="journal article" date="2010" name="Nature">
        <title>Genome sequencing and analysis of the model grass Brachypodium distachyon.</title>
        <authorList>
            <consortium name="International Brachypodium Initiative"/>
        </authorList>
    </citation>
    <scope>NUCLEOTIDE SEQUENCE [LARGE SCALE GENOMIC DNA]</scope>
    <source>
        <strain evidence="2 3">Bd21</strain>
    </source>
</reference>
<dbReference type="OrthoDB" id="1883087at2759"/>
<dbReference type="PROSITE" id="PS50144">
    <property type="entry name" value="MATH"/>
    <property type="match status" value="1"/>
</dbReference>
<evidence type="ECO:0000313" key="4">
    <source>
        <dbReference type="Proteomes" id="UP000008810"/>
    </source>
</evidence>
<evidence type="ECO:0000313" key="2">
    <source>
        <dbReference type="EMBL" id="PNT67549.1"/>
    </source>
</evidence>
<dbReference type="PANTHER" id="PTHR46162">
    <property type="entry name" value="TRAF-LIKE FAMILY PROTEIN"/>
    <property type="match status" value="1"/>
</dbReference>
<dbReference type="Proteomes" id="UP000008810">
    <property type="component" value="Chromosome 3"/>
</dbReference>
<keyword evidence="4" id="KW-1185">Reference proteome</keyword>
<dbReference type="CDD" id="cd00121">
    <property type="entry name" value="MATH"/>
    <property type="match status" value="1"/>
</dbReference>
<dbReference type="Gramene" id="PNT67549">
    <property type="protein sequence ID" value="PNT67549"/>
    <property type="gene ID" value="BRADI_3g28871v3"/>
</dbReference>
<organism evidence="2">
    <name type="scientific">Brachypodium distachyon</name>
    <name type="common">Purple false brome</name>
    <name type="synonym">Trachynia distachya</name>
    <dbReference type="NCBI Taxonomy" id="15368"/>
    <lineage>
        <taxon>Eukaryota</taxon>
        <taxon>Viridiplantae</taxon>
        <taxon>Streptophyta</taxon>
        <taxon>Embryophyta</taxon>
        <taxon>Tracheophyta</taxon>
        <taxon>Spermatophyta</taxon>
        <taxon>Magnoliopsida</taxon>
        <taxon>Liliopsida</taxon>
        <taxon>Poales</taxon>
        <taxon>Poaceae</taxon>
        <taxon>BOP clade</taxon>
        <taxon>Pooideae</taxon>
        <taxon>Stipodae</taxon>
        <taxon>Brachypodieae</taxon>
        <taxon>Brachypodium</taxon>
    </lineage>
</organism>
<proteinExistence type="predicted"/>
<name>A0A2K2CZU0_BRADI</name>
<reference evidence="2" key="2">
    <citation type="submission" date="2017-06" db="EMBL/GenBank/DDBJ databases">
        <title>WGS assembly of Brachypodium distachyon.</title>
        <authorList>
            <consortium name="The International Brachypodium Initiative"/>
            <person name="Lucas S."/>
            <person name="Harmon-Smith M."/>
            <person name="Lail K."/>
            <person name="Tice H."/>
            <person name="Grimwood J."/>
            <person name="Bruce D."/>
            <person name="Barry K."/>
            <person name="Shu S."/>
            <person name="Lindquist E."/>
            <person name="Wang M."/>
            <person name="Pitluck S."/>
            <person name="Vogel J.P."/>
            <person name="Garvin D.F."/>
            <person name="Mockler T.C."/>
            <person name="Schmutz J."/>
            <person name="Rokhsar D."/>
            <person name="Bevan M.W."/>
        </authorList>
    </citation>
    <scope>NUCLEOTIDE SEQUENCE</scope>
    <source>
        <strain evidence="2">Bd21</strain>
    </source>
</reference>
<dbReference type="STRING" id="15368.A0A2K2CZU0"/>
<dbReference type="InterPro" id="IPR008974">
    <property type="entry name" value="TRAF-like"/>
</dbReference>
<dbReference type="EMBL" id="CM000882">
    <property type="protein sequence ID" value="PNT67549.1"/>
    <property type="molecule type" value="Genomic_DNA"/>
</dbReference>
<accession>A0A2K2CZU0</accession>
<dbReference type="Pfam" id="PF22486">
    <property type="entry name" value="MATH_2"/>
    <property type="match status" value="1"/>
</dbReference>
<dbReference type="AlphaFoldDB" id="A0A2K2CZU0"/>
<evidence type="ECO:0000313" key="3">
    <source>
        <dbReference type="EnsemblPlants" id="PNT67549"/>
    </source>
</evidence>
<dbReference type="InterPro" id="IPR002083">
    <property type="entry name" value="MATH/TRAF_dom"/>
</dbReference>
<gene>
    <name evidence="2" type="ORF">BRADI_3g28871v3</name>
</gene>
<evidence type="ECO:0000259" key="1">
    <source>
        <dbReference type="PROSITE" id="PS50144"/>
    </source>
</evidence>
<dbReference type="PANTHER" id="PTHR46162:SF32">
    <property type="entry name" value="MATH DOMAIN-CONTAINING PROTEIN"/>
    <property type="match status" value="1"/>
</dbReference>
<dbReference type="Gene3D" id="2.60.210.10">
    <property type="entry name" value="Apoptosis, Tumor Necrosis Factor Receptor Associated Protein 2, Chain A"/>
    <property type="match status" value="1"/>
</dbReference>
<feature type="non-terminal residue" evidence="2">
    <location>
        <position position="1"/>
    </location>
</feature>
<sequence length="181" mass="20685">EQTTFKWRIDGFSSLLDKDGGSSYSSVFEMLGINWYMKLNPMHKNSGDQNKYVSLRLELSQASVRPDTVVEAYFKFLIYDQSYGKHCEHEASHNFQRESTSSGVSCMMPLTTLKEESSGFLVNNSCVFGVEFIRVTTAKANDTSETLFVQKSNNTFSSPVVYTWDIEDFFALKENRQLSRV</sequence>
<reference evidence="3" key="3">
    <citation type="submission" date="2018-08" db="UniProtKB">
        <authorList>
            <consortium name="EnsemblPlants"/>
        </authorList>
    </citation>
    <scope>IDENTIFICATION</scope>
    <source>
        <strain evidence="3">cv. Bd21</strain>
    </source>
</reference>